<feature type="compositionally biased region" description="Polar residues" evidence="5">
    <location>
        <begin position="355"/>
        <end position="378"/>
    </location>
</feature>
<dbReference type="Proteomes" id="UP000250140">
    <property type="component" value="Unassembled WGS sequence"/>
</dbReference>
<dbReference type="InterPro" id="IPR001895">
    <property type="entry name" value="RASGEF_cat_dom"/>
</dbReference>
<dbReference type="InterPro" id="IPR023578">
    <property type="entry name" value="Ras_GEF_dom_sf"/>
</dbReference>
<dbReference type="CDD" id="cd06224">
    <property type="entry name" value="REM"/>
    <property type="match status" value="1"/>
</dbReference>
<evidence type="ECO:0000259" key="8">
    <source>
        <dbReference type="PROSITE" id="PS50212"/>
    </source>
</evidence>
<evidence type="ECO:0000313" key="9">
    <source>
        <dbReference type="EMBL" id="OCL03599.1"/>
    </source>
</evidence>
<dbReference type="InterPro" id="IPR019804">
    <property type="entry name" value="Ras_G-nucl-exch_fac_CS"/>
</dbReference>
<evidence type="ECO:0000256" key="1">
    <source>
        <dbReference type="ARBA" id="ARBA00022443"/>
    </source>
</evidence>
<dbReference type="PROSITE" id="PS50009">
    <property type="entry name" value="RASGEF_CAT"/>
    <property type="match status" value="1"/>
</dbReference>
<feature type="domain" description="N-terminal Ras-GEF" evidence="8">
    <location>
        <begin position="758"/>
        <end position="878"/>
    </location>
</feature>
<proteinExistence type="predicted"/>
<feature type="domain" description="SH3" evidence="6">
    <location>
        <begin position="81"/>
        <end position="151"/>
    </location>
</feature>
<feature type="region of interest" description="Disordered" evidence="5">
    <location>
        <begin position="25"/>
        <end position="77"/>
    </location>
</feature>
<dbReference type="InterPro" id="IPR008937">
    <property type="entry name" value="Ras-like_GEF"/>
</dbReference>
<feature type="compositionally biased region" description="Pro residues" evidence="5">
    <location>
        <begin position="599"/>
        <end position="608"/>
    </location>
</feature>
<dbReference type="PANTHER" id="PTHR23113:SF354">
    <property type="entry name" value="BUD SITE SELECTION PROTEIN 5"/>
    <property type="match status" value="1"/>
</dbReference>
<dbReference type="Pfam" id="PF00617">
    <property type="entry name" value="RasGEF"/>
    <property type="match status" value="1"/>
</dbReference>
<dbReference type="Gene3D" id="1.10.840.10">
    <property type="entry name" value="Ras guanine-nucleotide exchange factors catalytic domain"/>
    <property type="match status" value="1"/>
</dbReference>
<name>A0A8E2JND4_9PEZI</name>
<evidence type="ECO:0000256" key="4">
    <source>
        <dbReference type="PROSITE-ProRule" id="PRU00192"/>
    </source>
</evidence>
<dbReference type="SMART" id="SM00326">
    <property type="entry name" value="SH3"/>
    <property type="match status" value="1"/>
</dbReference>
<dbReference type="InterPro" id="IPR001452">
    <property type="entry name" value="SH3_domain"/>
</dbReference>
<evidence type="ECO:0000259" key="6">
    <source>
        <dbReference type="PROSITE" id="PS50002"/>
    </source>
</evidence>
<dbReference type="Pfam" id="PF00618">
    <property type="entry name" value="RasGEF_N"/>
    <property type="match status" value="1"/>
</dbReference>
<sequence>MEMAEFQDREEAEFNASAFVAPLVITKSPQRTRSAASRHTRQSSSKSRRATSIRSQSQISPPLTPRTSREAFPPAPEPQPVFHNYLRAFYHFHPSSTVSSSTDESSITVPINQGDVILVHSVHPNGWADGTLLASGARGWLPTNYCEAYDHPSIRNLLNALIHLWDLVRDAENGDLTVFTKQDYVRGMIAGVRFFLEKSQCLTRDSPLIQEHVGLRRMRKGLLGDLSTLVKTAKKLQEMLQCQQSTVLVYELLDELVLKAFKLVTRAVRFLDIWAQDAVSIPFDFTDGSNRPPTPPVDTADRDAMQSQLHSSESVENSVSTFDHASVVSQANSASTREELESTRSQPPRSRASVVFTTPSETDSLQSPLLTSQPPAQTKRLSVTHRLSYTGKSHGSRKQNLASERVCAARDSFLGFIGSFIGLHLQSRSSSELLLTTQQSVIACRQLLAVVEEVWERDSQRSEELAQARDTMYARLEELVQATKELFNPSESVNDDDVFMPDSGKRLVAAATNCVRSAGECVTKTRMVIEKIGDFEFEHVGLGISHTIFESLDAGFEQEPEPTKQDEPIETEKPLPAPPVESATRPAPPPLLISESKPLPEPPAPSPIPALEASLQPTIVESPTAVSFRSSRSSLPPLAQLPIPQLSQPSVSDSQSPVSATQRFFGKSARADSVNVSVADSNSTYPNSVRGDSASIISQVSTRATTPEHSPSQRQGEHTLMNSFGSASELRSITSDEGTGVEAQLLEKTYAHELVYNKEGQISGGSLPALVEQLTTHESTPDIMFVTAFYLTFRLFATPIDFAQCLIDRFDYVGDGQDVGVPVRLRVYNVFKGWMESHWQGDSDSSALGVILSFATGKLRAALPAAGKRLAELTAKVTEVHAGALVPRLVSSMGKTGVSNTVFSSTDSSAPSPIITKSQLNALKNAKNGNSQCSILDFDPLELARQFTLIESRIFCSIQPDELLGSEWTKKTDSKAVNVRAMSTLSTDLANLVADTILHLEDPKKRAIIIKHWVKISMKCLELNNYDSLMAIICSLNSSMVLRLKRTWELVSQKTKGRLEELKTIVDVGRNYAVLRQRLQNHVAPCIPFVGIYLTDLTFVDVGNQTTRQLPGDGNREGVSVINFDKHMRTAKIIGQLQSFQVPYRLVAVPEMQDWMESQIHRVRTSDQANVQSYYRRSLLLEPREPQIIKPSPQLDSSAQSTYSTTSRESSRDRFDFLSSFSFSSTSSIKDR</sequence>
<feature type="region of interest" description="Disordered" evidence="5">
    <location>
        <begin position="284"/>
        <end position="378"/>
    </location>
</feature>
<dbReference type="Gene3D" id="1.20.870.10">
    <property type="entry name" value="Son of sevenless (SoS) protein Chain: S domain 1"/>
    <property type="match status" value="1"/>
</dbReference>
<protein>
    <submittedName>
        <fullName evidence="9">Ras guanine-nucleotide exchange protein-like protein</fullName>
    </submittedName>
</protein>
<reference evidence="9 10" key="1">
    <citation type="journal article" date="2016" name="Nat. Commun.">
        <title>Ectomycorrhizal ecology is imprinted in the genome of the dominant symbiotic fungus Cenococcum geophilum.</title>
        <authorList>
            <consortium name="DOE Joint Genome Institute"/>
            <person name="Peter M."/>
            <person name="Kohler A."/>
            <person name="Ohm R.A."/>
            <person name="Kuo A."/>
            <person name="Krutzmann J."/>
            <person name="Morin E."/>
            <person name="Arend M."/>
            <person name="Barry K.W."/>
            <person name="Binder M."/>
            <person name="Choi C."/>
            <person name="Clum A."/>
            <person name="Copeland A."/>
            <person name="Grisel N."/>
            <person name="Haridas S."/>
            <person name="Kipfer T."/>
            <person name="LaButti K."/>
            <person name="Lindquist E."/>
            <person name="Lipzen A."/>
            <person name="Maire R."/>
            <person name="Meier B."/>
            <person name="Mihaltcheva S."/>
            <person name="Molinier V."/>
            <person name="Murat C."/>
            <person name="Poggeler S."/>
            <person name="Quandt C.A."/>
            <person name="Sperisen C."/>
            <person name="Tritt A."/>
            <person name="Tisserant E."/>
            <person name="Crous P.W."/>
            <person name="Henrissat B."/>
            <person name="Nehls U."/>
            <person name="Egli S."/>
            <person name="Spatafora J.W."/>
            <person name="Grigoriev I.V."/>
            <person name="Martin F.M."/>
        </authorList>
    </citation>
    <scope>NUCLEOTIDE SEQUENCE [LARGE SCALE GENOMIC DNA]</scope>
    <source>
        <strain evidence="9 10">CBS 207.34</strain>
    </source>
</reference>
<dbReference type="SMART" id="SM00147">
    <property type="entry name" value="RasGEF"/>
    <property type="match status" value="1"/>
</dbReference>
<dbReference type="PROSITE" id="PS50212">
    <property type="entry name" value="RASGEF_NTER"/>
    <property type="match status" value="1"/>
</dbReference>
<feature type="domain" description="Ras-GEF" evidence="7">
    <location>
        <begin position="939"/>
        <end position="1184"/>
    </location>
</feature>
<evidence type="ECO:0000256" key="3">
    <source>
        <dbReference type="PROSITE-ProRule" id="PRU00168"/>
    </source>
</evidence>
<dbReference type="SUPFAM" id="SSF50044">
    <property type="entry name" value="SH3-domain"/>
    <property type="match status" value="1"/>
</dbReference>
<evidence type="ECO:0000256" key="5">
    <source>
        <dbReference type="SAM" id="MobiDB-lite"/>
    </source>
</evidence>
<feature type="region of interest" description="Disordered" evidence="5">
    <location>
        <begin position="556"/>
        <end position="610"/>
    </location>
</feature>
<evidence type="ECO:0000256" key="2">
    <source>
        <dbReference type="ARBA" id="ARBA00022658"/>
    </source>
</evidence>
<dbReference type="PROSITE" id="PS50002">
    <property type="entry name" value="SH3"/>
    <property type="match status" value="1"/>
</dbReference>
<dbReference type="SMART" id="SM00229">
    <property type="entry name" value="RasGEFN"/>
    <property type="match status" value="1"/>
</dbReference>
<dbReference type="InterPro" id="IPR036964">
    <property type="entry name" value="RASGEF_cat_dom_sf"/>
</dbReference>
<accession>A0A8E2JND4</accession>
<dbReference type="AlphaFoldDB" id="A0A8E2JND4"/>
<dbReference type="CDD" id="cd00155">
    <property type="entry name" value="RasGEF"/>
    <property type="match status" value="1"/>
</dbReference>
<dbReference type="PROSITE" id="PS00720">
    <property type="entry name" value="RASGEF"/>
    <property type="match status" value="1"/>
</dbReference>
<dbReference type="SUPFAM" id="SSF48366">
    <property type="entry name" value="Ras GEF"/>
    <property type="match status" value="1"/>
</dbReference>
<dbReference type="Gene3D" id="2.30.30.40">
    <property type="entry name" value="SH3 Domains"/>
    <property type="match status" value="1"/>
</dbReference>
<feature type="compositionally biased region" description="Basic residues" evidence="5">
    <location>
        <begin position="36"/>
        <end position="51"/>
    </location>
</feature>
<keyword evidence="10" id="KW-1185">Reference proteome</keyword>
<keyword evidence="1 4" id="KW-0728">SH3 domain</keyword>
<feature type="compositionally biased region" description="Basic and acidic residues" evidence="5">
    <location>
        <begin position="561"/>
        <end position="573"/>
    </location>
</feature>
<dbReference type="PANTHER" id="PTHR23113">
    <property type="entry name" value="GUANINE NUCLEOTIDE EXCHANGE FACTOR"/>
    <property type="match status" value="1"/>
</dbReference>
<dbReference type="GO" id="GO:0005886">
    <property type="term" value="C:plasma membrane"/>
    <property type="evidence" value="ECO:0007669"/>
    <property type="project" value="TreeGrafter"/>
</dbReference>
<evidence type="ECO:0000259" key="7">
    <source>
        <dbReference type="PROSITE" id="PS50009"/>
    </source>
</evidence>
<dbReference type="InterPro" id="IPR000651">
    <property type="entry name" value="Ras-like_Gua-exchang_fac_N"/>
</dbReference>
<feature type="region of interest" description="Disordered" evidence="5">
    <location>
        <begin position="1188"/>
        <end position="1212"/>
    </location>
</feature>
<dbReference type="OrthoDB" id="546434at2759"/>
<evidence type="ECO:0000313" key="10">
    <source>
        <dbReference type="Proteomes" id="UP000250140"/>
    </source>
</evidence>
<organism evidence="9 10">
    <name type="scientific">Glonium stellatum</name>
    <dbReference type="NCBI Taxonomy" id="574774"/>
    <lineage>
        <taxon>Eukaryota</taxon>
        <taxon>Fungi</taxon>
        <taxon>Dikarya</taxon>
        <taxon>Ascomycota</taxon>
        <taxon>Pezizomycotina</taxon>
        <taxon>Dothideomycetes</taxon>
        <taxon>Pleosporomycetidae</taxon>
        <taxon>Gloniales</taxon>
        <taxon>Gloniaceae</taxon>
        <taxon>Glonium</taxon>
    </lineage>
</organism>
<dbReference type="GO" id="GO:0007265">
    <property type="term" value="P:Ras protein signal transduction"/>
    <property type="evidence" value="ECO:0007669"/>
    <property type="project" value="TreeGrafter"/>
</dbReference>
<feature type="compositionally biased region" description="Polar residues" evidence="5">
    <location>
        <begin position="52"/>
        <end position="61"/>
    </location>
</feature>
<feature type="region of interest" description="Disordered" evidence="5">
    <location>
        <begin position="639"/>
        <end position="659"/>
    </location>
</feature>
<keyword evidence="2 3" id="KW-0344">Guanine-nucleotide releasing factor</keyword>
<gene>
    <name evidence="9" type="ORF">AOQ84DRAFT_368222</name>
</gene>
<dbReference type="EMBL" id="KV750705">
    <property type="protein sequence ID" value="OCL03599.1"/>
    <property type="molecule type" value="Genomic_DNA"/>
</dbReference>
<feature type="compositionally biased region" description="Polar residues" evidence="5">
    <location>
        <begin position="305"/>
        <end position="335"/>
    </location>
</feature>
<dbReference type="GO" id="GO:0005085">
    <property type="term" value="F:guanyl-nucleotide exchange factor activity"/>
    <property type="evidence" value="ECO:0007669"/>
    <property type="project" value="UniProtKB-KW"/>
</dbReference>
<dbReference type="InterPro" id="IPR036028">
    <property type="entry name" value="SH3-like_dom_sf"/>
</dbReference>